<reference evidence="1 2" key="1">
    <citation type="submission" date="2019-06" db="EMBL/GenBank/DDBJ databases">
        <authorList>
            <person name="Meng X."/>
        </authorList>
    </citation>
    <scope>NUCLEOTIDE SEQUENCE [LARGE SCALE GENOMIC DNA]</scope>
    <source>
        <strain evidence="1 2">M625</strain>
    </source>
</reference>
<organism evidence="1 2">
    <name type="scientific">Aquimarina algicola</name>
    <dbReference type="NCBI Taxonomy" id="2589995"/>
    <lineage>
        <taxon>Bacteria</taxon>
        <taxon>Pseudomonadati</taxon>
        <taxon>Bacteroidota</taxon>
        <taxon>Flavobacteriia</taxon>
        <taxon>Flavobacteriales</taxon>
        <taxon>Flavobacteriaceae</taxon>
        <taxon>Aquimarina</taxon>
    </lineage>
</organism>
<sequence length="213" mass="25346">MKTEIYNTLYKYIDEDGNQGEDLREVQLMENFSKERINKLIDLTSNEDQYISYKAMLILISWGIDKGFQKLDEFIDNKLDMVTEFEPHRIYGEDNVYDVISDALYISTYNTENEEKILPYIHQMLKMYGNNFFESRLKHVLLKMNLTKTSIDEIKSAVKASISNKRYYQASQLLPVLAKYDKESLNKYIDEFNNLSKLDKRINYNLEEVQEYI</sequence>
<gene>
    <name evidence="1" type="ORF">FHK87_01500</name>
</gene>
<dbReference type="AlphaFoldDB" id="A0A504JMD2"/>
<dbReference type="EMBL" id="VFWZ01000001">
    <property type="protein sequence ID" value="TPN88918.1"/>
    <property type="molecule type" value="Genomic_DNA"/>
</dbReference>
<evidence type="ECO:0000313" key="1">
    <source>
        <dbReference type="EMBL" id="TPN88918.1"/>
    </source>
</evidence>
<dbReference type="RefSeq" id="WP_140588934.1">
    <property type="nucleotide sequence ID" value="NZ_VFWZ01000001.1"/>
</dbReference>
<dbReference type="Proteomes" id="UP000315540">
    <property type="component" value="Unassembled WGS sequence"/>
</dbReference>
<keyword evidence="2" id="KW-1185">Reference proteome</keyword>
<name>A0A504JMD2_9FLAO</name>
<evidence type="ECO:0000313" key="2">
    <source>
        <dbReference type="Proteomes" id="UP000315540"/>
    </source>
</evidence>
<dbReference type="OrthoDB" id="876778at2"/>
<protein>
    <recommendedName>
        <fullName evidence="3">HEAT repeat domain-containing protein</fullName>
    </recommendedName>
</protein>
<accession>A0A504JMD2</accession>
<proteinExistence type="predicted"/>
<evidence type="ECO:0008006" key="3">
    <source>
        <dbReference type="Google" id="ProtNLM"/>
    </source>
</evidence>
<comment type="caution">
    <text evidence="1">The sequence shown here is derived from an EMBL/GenBank/DDBJ whole genome shotgun (WGS) entry which is preliminary data.</text>
</comment>